<accession>A0ABY3F9L3</accession>
<name>A0ABY3F9L3_9GAMM</name>
<evidence type="ECO:0000313" key="3">
    <source>
        <dbReference type="Proteomes" id="UP000317938"/>
    </source>
</evidence>
<dbReference type="EMBL" id="VNFF01000020">
    <property type="protein sequence ID" value="TVU80975.1"/>
    <property type="molecule type" value="Genomic_DNA"/>
</dbReference>
<evidence type="ECO:0000313" key="2">
    <source>
        <dbReference type="EMBL" id="TVU80975.1"/>
    </source>
</evidence>
<dbReference type="Proteomes" id="UP000317938">
    <property type="component" value="Unassembled WGS sequence"/>
</dbReference>
<feature type="signal peptide" evidence="1">
    <location>
        <begin position="1"/>
        <end position="23"/>
    </location>
</feature>
<dbReference type="PROSITE" id="PS51257">
    <property type="entry name" value="PROKAR_LIPOPROTEIN"/>
    <property type="match status" value="1"/>
</dbReference>
<dbReference type="InterPro" id="IPR026443">
    <property type="entry name" value="Rhombo_lipo"/>
</dbReference>
<protein>
    <submittedName>
        <fullName evidence="2">Rhombotarget lipoprotein</fullName>
    </submittedName>
</protein>
<dbReference type="NCBIfam" id="TIGR04179">
    <property type="entry name" value="rhombo_lipo"/>
    <property type="match status" value="1"/>
</dbReference>
<keyword evidence="2" id="KW-0449">Lipoprotein</keyword>
<comment type="caution">
    <text evidence="2">The sequence shown here is derived from an EMBL/GenBank/DDBJ whole genome shotgun (WGS) entry which is preliminary data.</text>
</comment>
<reference evidence="2 3" key="1">
    <citation type="submission" date="2019-07" db="EMBL/GenBank/DDBJ databases">
        <title>Diversity of Bacteria from Kongsfjorden, Arctic.</title>
        <authorList>
            <person name="Yu Y."/>
        </authorList>
    </citation>
    <scope>NUCLEOTIDE SEQUENCE [LARGE SCALE GENOMIC DNA]</scope>
    <source>
        <strain evidence="2 3">SM1927</strain>
    </source>
</reference>
<gene>
    <name evidence="2" type="primary">rhlP</name>
    <name evidence="2" type="ORF">FQP85_18070</name>
</gene>
<keyword evidence="3" id="KW-1185">Reference proteome</keyword>
<evidence type="ECO:0000256" key="1">
    <source>
        <dbReference type="SAM" id="SignalP"/>
    </source>
</evidence>
<dbReference type="RefSeq" id="WP_145241213.1">
    <property type="nucleotide sequence ID" value="NZ_VNFF01000020.1"/>
</dbReference>
<proteinExistence type="predicted"/>
<feature type="chain" id="PRO_5047036167" evidence="1">
    <location>
        <begin position="24"/>
        <end position="285"/>
    </location>
</feature>
<sequence>MKTLQLVLVIVITSLAGCSSMLSQNTNQKTRSSSLVDFLYPDEQSRQAHQPSIPTLNLPATVGIAFIPNQYDSGIRSNDEIALLEKVKKQFMQYDYIDRIEVIPSSYLKGGQGFSTLEQVSRLYDVDIIALVSYDQVSQTLENNAAFLYLTIVGLYVIPGNENTVQTFVDTAVFDVKSRKMLFRAPGVNKVEQRSTAVGIDETLNEQSQGSFNLAVDDMITNLDAELGSFKTRVKEDKIANVNHKDGSNGGSLYFLLMLLTAMLILKQHEQITKQLYIKLTSVYR</sequence>
<keyword evidence="1" id="KW-0732">Signal</keyword>
<organism evidence="2 3">
    <name type="scientific">Pseudoalteromonas neustonica</name>
    <dbReference type="NCBI Taxonomy" id="1840331"/>
    <lineage>
        <taxon>Bacteria</taxon>
        <taxon>Pseudomonadati</taxon>
        <taxon>Pseudomonadota</taxon>
        <taxon>Gammaproteobacteria</taxon>
        <taxon>Alteromonadales</taxon>
        <taxon>Pseudoalteromonadaceae</taxon>
        <taxon>Pseudoalteromonas</taxon>
    </lineage>
</organism>